<reference evidence="2" key="1">
    <citation type="submission" date="2020-05" db="EMBL/GenBank/DDBJ databases">
        <title>WGS assembly of Panicum virgatum.</title>
        <authorList>
            <person name="Lovell J.T."/>
            <person name="Jenkins J."/>
            <person name="Shu S."/>
            <person name="Juenger T.E."/>
            <person name="Schmutz J."/>
        </authorList>
    </citation>
    <scope>NUCLEOTIDE SEQUENCE</scope>
    <source>
        <strain evidence="2">AP13</strain>
    </source>
</reference>
<organism evidence="2 3">
    <name type="scientific">Panicum virgatum</name>
    <name type="common">Blackwell switchgrass</name>
    <dbReference type="NCBI Taxonomy" id="38727"/>
    <lineage>
        <taxon>Eukaryota</taxon>
        <taxon>Viridiplantae</taxon>
        <taxon>Streptophyta</taxon>
        <taxon>Embryophyta</taxon>
        <taxon>Tracheophyta</taxon>
        <taxon>Spermatophyta</taxon>
        <taxon>Magnoliopsida</taxon>
        <taxon>Liliopsida</taxon>
        <taxon>Poales</taxon>
        <taxon>Poaceae</taxon>
        <taxon>PACMAD clade</taxon>
        <taxon>Panicoideae</taxon>
        <taxon>Panicodae</taxon>
        <taxon>Paniceae</taxon>
        <taxon>Panicinae</taxon>
        <taxon>Panicum</taxon>
        <taxon>Panicum sect. Hiantes</taxon>
    </lineage>
</organism>
<evidence type="ECO:0000256" key="1">
    <source>
        <dbReference type="SAM" id="SignalP"/>
    </source>
</evidence>
<gene>
    <name evidence="2" type="ORF">PVAP13_1NG560701</name>
</gene>
<dbReference type="EMBL" id="CM029038">
    <property type="protein sequence ID" value="KAG2654901.1"/>
    <property type="molecule type" value="Genomic_DNA"/>
</dbReference>
<evidence type="ECO:0008006" key="4">
    <source>
        <dbReference type="Google" id="ProtNLM"/>
    </source>
</evidence>
<feature type="chain" id="PRO_5035916322" description="Secreted protein" evidence="1">
    <location>
        <begin position="18"/>
        <end position="106"/>
    </location>
</feature>
<protein>
    <recommendedName>
        <fullName evidence="4">Secreted protein</fullName>
    </recommendedName>
</protein>
<evidence type="ECO:0000313" key="3">
    <source>
        <dbReference type="Proteomes" id="UP000823388"/>
    </source>
</evidence>
<name>A0A8T0WZF4_PANVG</name>
<feature type="signal peptide" evidence="1">
    <location>
        <begin position="1"/>
        <end position="17"/>
    </location>
</feature>
<dbReference type="Proteomes" id="UP000823388">
    <property type="component" value="Chromosome 1N"/>
</dbReference>
<keyword evidence="3" id="KW-1185">Reference proteome</keyword>
<comment type="caution">
    <text evidence="2">The sequence shown here is derived from an EMBL/GenBank/DDBJ whole genome shotgun (WGS) entry which is preliminary data.</text>
</comment>
<dbReference type="AlphaFoldDB" id="A0A8T0WZF4"/>
<keyword evidence="1" id="KW-0732">Signal</keyword>
<proteinExistence type="predicted"/>
<accession>A0A8T0WZF4</accession>
<evidence type="ECO:0000313" key="2">
    <source>
        <dbReference type="EMBL" id="KAG2654901.1"/>
    </source>
</evidence>
<sequence length="106" mass="12583">MNLVFLLLYFYVPKLRGKRCLSMLFHILDVNPYCFECRIMPCVVSCHPIYRINSTSACVMLCYVYCYDFCDSDDEWWCMILLFEKLRMRICNGHSVSVKSLSDVHL</sequence>